<comment type="caution">
    <text evidence="1">The sequence shown here is derived from an EMBL/GenBank/DDBJ whole genome shotgun (WGS) entry which is preliminary data.</text>
</comment>
<sequence length="50" mass="5258">MLAIKPSAVERRLNGGVHAAGGSDCVVDCFVDSDCDQTEAPLTIARKPSR</sequence>
<evidence type="ECO:0000313" key="2">
    <source>
        <dbReference type="Proteomes" id="UP000059074"/>
    </source>
</evidence>
<keyword evidence="2" id="KW-1185">Reference proteome</keyword>
<reference evidence="1 2" key="1">
    <citation type="submission" date="2015-10" db="EMBL/GenBank/DDBJ databases">
        <title>Transcriptomic analysis of a linuron degrading triple-species bacterial consortium.</title>
        <authorList>
            <person name="Albers P."/>
        </authorList>
    </citation>
    <scope>NUCLEOTIDE SEQUENCE [LARGE SCALE GENOMIC DNA]</scope>
    <source>
        <strain evidence="1 2">WDL6</strain>
    </source>
</reference>
<dbReference type="STRING" id="121290.APY04_0867"/>
<dbReference type="Proteomes" id="UP000059074">
    <property type="component" value="Unassembled WGS sequence"/>
</dbReference>
<proteinExistence type="predicted"/>
<dbReference type="EMBL" id="LMTR01000030">
    <property type="protein sequence ID" value="KWT70587.1"/>
    <property type="molecule type" value="Genomic_DNA"/>
</dbReference>
<accession>A0A120CX91</accession>
<organism evidence="1 2">
    <name type="scientific">Hyphomicrobium sulfonivorans</name>
    <dbReference type="NCBI Taxonomy" id="121290"/>
    <lineage>
        <taxon>Bacteria</taxon>
        <taxon>Pseudomonadati</taxon>
        <taxon>Pseudomonadota</taxon>
        <taxon>Alphaproteobacteria</taxon>
        <taxon>Hyphomicrobiales</taxon>
        <taxon>Hyphomicrobiaceae</taxon>
        <taxon>Hyphomicrobium</taxon>
    </lineage>
</organism>
<dbReference type="AlphaFoldDB" id="A0A120CX91"/>
<gene>
    <name evidence="1" type="ORF">APY04_0867</name>
</gene>
<evidence type="ECO:0000313" key="1">
    <source>
        <dbReference type="EMBL" id="KWT70587.1"/>
    </source>
</evidence>
<protein>
    <submittedName>
        <fullName evidence="1">Uncharacterized protein</fullName>
    </submittedName>
</protein>
<name>A0A120CX91_HYPSL</name>